<name>A0A9N9F7R1_9GLOM</name>
<sequence length="540" mass="60326">MTSNEHIRNTMIMPSQTNEMLSYGIYNDNASHLTACSEGDNLFQEETGKYDLDTVSVFVAKLYQLLESDEYKEYLTWNETGDVFVICNMDEFAQNVLPKYFKHCKFTSFVRQLNIYGFYRVSDARKSKHVRSKHACVFSHSQFRRSRQDLLPNIRRKVSKTPRRKMRPSDSSISQNQGEPPNTVSSPTSIYGGSPVNNKNGNTTKDSPSQHHLLSSYESKDFMAHVDKSDSDIAMRKRIAELTTTTENLRKDLKHMNEIVNERLLPEVRSLTEDLQKHHTHLMQLTQLVTYHSSPEELQLFQEVNRCGYTRHVPSHDIPSPKRLRLNDKQTTSIKTEQSNLSPTSVVNPTVPSSVPAPYGNIFASHPNHHDNNLMNGNSSSTSSNTSINDSTMQVTSSVSQPLTISTDSHPAFNTIMGEFQQHSSPNSHTGITNFSDSFLMQDSVNTVPISLSPTEYGDNTNSSDIISNVVTASNSNTSNSTEDHRNRGGSSSPHNHGDVLVAVSPTSTTTSSSSPMSQPVATSMPNYYQNQIDISGGDQ</sequence>
<dbReference type="SUPFAM" id="SSF46785">
    <property type="entry name" value="Winged helix' DNA-binding domain"/>
    <property type="match status" value="1"/>
</dbReference>
<dbReference type="InterPro" id="IPR036390">
    <property type="entry name" value="WH_DNA-bd_sf"/>
</dbReference>
<dbReference type="GO" id="GO:0003700">
    <property type="term" value="F:DNA-binding transcription factor activity"/>
    <property type="evidence" value="ECO:0007669"/>
    <property type="project" value="InterPro"/>
</dbReference>
<dbReference type="Gene3D" id="1.10.10.10">
    <property type="entry name" value="Winged helix-like DNA-binding domain superfamily/Winged helix DNA-binding domain"/>
    <property type="match status" value="1"/>
</dbReference>
<dbReference type="PRINTS" id="PR00056">
    <property type="entry name" value="HSFDOMAIN"/>
</dbReference>
<dbReference type="AlphaFoldDB" id="A0A9N9F7R1"/>
<feature type="compositionally biased region" description="Polar residues" evidence="8">
    <location>
        <begin position="393"/>
        <end position="407"/>
    </location>
</feature>
<evidence type="ECO:0000313" key="10">
    <source>
        <dbReference type="EMBL" id="CAG8516456.1"/>
    </source>
</evidence>
<evidence type="ECO:0000256" key="5">
    <source>
        <dbReference type="ARBA" id="ARBA00023163"/>
    </source>
</evidence>
<feature type="region of interest" description="Disordered" evidence="8">
    <location>
        <begin position="473"/>
        <end position="528"/>
    </location>
</feature>
<feature type="domain" description="HSF-type DNA-binding" evidence="9">
    <location>
        <begin position="54"/>
        <end position="157"/>
    </location>
</feature>
<evidence type="ECO:0000313" key="11">
    <source>
        <dbReference type="Proteomes" id="UP000789706"/>
    </source>
</evidence>
<gene>
    <name evidence="10" type="ORF">DEBURN_LOCUS5441</name>
</gene>
<evidence type="ECO:0000256" key="6">
    <source>
        <dbReference type="ARBA" id="ARBA00023242"/>
    </source>
</evidence>
<evidence type="ECO:0000256" key="2">
    <source>
        <dbReference type="ARBA" id="ARBA00006403"/>
    </source>
</evidence>
<dbReference type="PANTHER" id="PTHR10015">
    <property type="entry name" value="HEAT SHOCK TRANSCRIPTION FACTOR"/>
    <property type="match status" value="1"/>
</dbReference>
<feature type="compositionally biased region" description="Low complexity" evidence="8">
    <location>
        <begin position="373"/>
        <end position="392"/>
    </location>
</feature>
<feature type="compositionally biased region" description="Low complexity" evidence="8">
    <location>
        <begin position="502"/>
        <end position="524"/>
    </location>
</feature>
<dbReference type="EMBL" id="CAJVPK010000486">
    <property type="protein sequence ID" value="CAG8516456.1"/>
    <property type="molecule type" value="Genomic_DNA"/>
</dbReference>
<protein>
    <submittedName>
        <fullName evidence="10">6786_t:CDS:1</fullName>
    </submittedName>
</protein>
<keyword evidence="5" id="KW-0804">Transcription</keyword>
<evidence type="ECO:0000256" key="7">
    <source>
        <dbReference type="RuleBase" id="RU004020"/>
    </source>
</evidence>
<keyword evidence="6" id="KW-0539">Nucleus</keyword>
<comment type="caution">
    <text evidence="10">The sequence shown here is derived from an EMBL/GenBank/DDBJ whole genome shotgun (WGS) entry which is preliminary data.</text>
</comment>
<evidence type="ECO:0000256" key="3">
    <source>
        <dbReference type="ARBA" id="ARBA00023015"/>
    </source>
</evidence>
<dbReference type="Pfam" id="PF00447">
    <property type="entry name" value="HSF_DNA-bind"/>
    <property type="match status" value="1"/>
</dbReference>
<comment type="subcellular location">
    <subcellularLocation>
        <location evidence="1">Nucleus</location>
    </subcellularLocation>
</comment>
<dbReference type="GO" id="GO:0043565">
    <property type="term" value="F:sequence-specific DNA binding"/>
    <property type="evidence" value="ECO:0007669"/>
    <property type="project" value="InterPro"/>
</dbReference>
<evidence type="ECO:0000259" key="9">
    <source>
        <dbReference type="SMART" id="SM00415"/>
    </source>
</evidence>
<dbReference type="SMART" id="SM00415">
    <property type="entry name" value="HSF"/>
    <property type="match status" value="1"/>
</dbReference>
<accession>A0A9N9F7R1</accession>
<proteinExistence type="inferred from homology"/>
<dbReference type="GO" id="GO:0005634">
    <property type="term" value="C:nucleus"/>
    <property type="evidence" value="ECO:0007669"/>
    <property type="project" value="UniProtKB-SubCell"/>
</dbReference>
<evidence type="ECO:0000256" key="8">
    <source>
        <dbReference type="SAM" id="MobiDB-lite"/>
    </source>
</evidence>
<feature type="compositionally biased region" description="Polar residues" evidence="8">
    <location>
        <begin position="169"/>
        <end position="211"/>
    </location>
</feature>
<evidence type="ECO:0000256" key="4">
    <source>
        <dbReference type="ARBA" id="ARBA00023125"/>
    </source>
</evidence>
<evidence type="ECO:0000256" key="1">
    <source>
        <dbReference type="ARBA" id="ARBA00004123"/>
    </source>
</evidence>
<keyword evidence="3" id="KW-0805">Transcription regulation</keyword>
<reference evidence="10" key="1">
    <citation type="submission" date="2021-06" db="EMBL/GenBank/DDBJ databases">
        <authorList>
            <person name="Kallberg Y."/>
            <person name="Tangrot J."/>
            <person name="Rosling A."/>
        </authorList>
    </citation>
    <scope>NUCLEOTIDE SEQUENCE</scope>
    <source>
        <strain evidence="10">AZ414A</strain>
    </source>
</reference>
<organism evidence="10 11">
    <name type="scientific">Diversispora eburnea</name>
    <dbReference type="NCBI Taxonomy" id="1213867"/>
    <lineage>
        <taxon>Eukaryota</taxon>
        <taxon>Fungi</taxon>
        <taxon>Fungi incertae sedis</taxon>
        <taxon>Mucoromycota</taxon>
        <taxon>Glomeromycotina</taxon>
        <taxon>Glomeromycetes</taxon>
        <taxon>Diversisporales</taxon>
        <taxon>Diversisporaceae</taxon>
        <taxon>Diversispora</taxon>
    </lineage>
</organism>
<dbReference type="PANTHER" id="PTHR10015:SF427">
    <property type="entry name" value="HEAT SHOCK FACTOR PROTEIN"/>
    <property type="match status" value="1"/>
</dbReference>
<feature type="compositionally biased region" description="Basic residues" evidence="8">
    <location>
        <begin position="154"/>
        <end position="166"/>
    </location>
</feature>
<dbReference type="InterPro" id="IPR000232">
    <property type="entry name" value="HSF_DNA-bd"/>
</dbReference>
<dbReference type="InterPro" id="IPR036388">
    <property type="entry name" value="WH-like_DNA-bd_sf"/>
</dbReference>
<dbReference type="FunFam" id="1.10.10.10:FF:000027">
    <property type="entry name" value="Heat shock transcription factor 1"/>
    <property type="match status" value="1"/>
</dbReference>
<dbReference type="OrthoDB" id="60033at2759"/>
<keyword evidence="11" id="KW-1185">Reference proteome</keyword>
<keyword evidence="4" id="KW-0238">DNA-binding</keyword>
<feature type="region of interest" description="Disordered" evidence="8">
    <location>
        <begin position="364"/>
        <end position="407"/>
    </location>
</feature>
<comment type="similarity">
    <text evidence="2 7">Belongs to the HSF family.</text>
</comment>
<dbReference type="Proteomes" id="UP000789706">
    <property type="component" value="Unassembled WGS sequence"/>
</dbReference>
<feature type="region of interest" description="Disordered" evidence="8">
    <location>
        <begin position="149"/>
        <end position="211"/>
    </location>
</feature>